<evidence type="ECO:0000256" key="3">
    <source>
        <dbReference type="ARBA" id="ARBA00006083"/>
    </source>
</evidence>
<comment type="cofactor">
    <cofactor evidence="1">
        <name>Zn(2+)</name>
        <dbReference type="ChEBI" id="CHEBI:29105"/>
    </cofactor>
</comment>
<dbReference type="InterPro" id="IPR006330">
    <property type="entry name" value="Ado/ade_deaminase"/>
</dbReference>
<dbReference type="GO" id="GO:0004000">
    <property type="term" value="F:adenosine deaminase activity"/>
    <property type="evidence" value="ECO:0007669"/>
    <property type="project" value="TreeGrafter"/>
</dbReference>
<keyword evidence="8" id="KW-0378">Hydrolase</keyword>
<keyword evidence="6" id="KW-0479">Metal-binding</keyword>
<evidence type="ECO:0000256" key="2">
    <source>
        <dbReference type="ARBA" id="ARBA00004613"/>
    </source>
</evidence>
<evidence type="ECO:0000256" key="10">
    <source>
        <dbReference type="SAM" id="MobiDB-lite"/>
    </source>
</evidence>
<feature type="compositionally biased region" description="Polar residues" evidence="10">
    <location>
        <begin position="53"/>
        <end position="64"/>
    </location>
</feature>
<dbReference type="EMBL" id="JAGPXD010000007">
    <property type="protein sequence ID" value="KAH7347110.1"/>
    <property type="molecule type" value="Genomic_DNA"/>
</dbReference>
<dbReference type="EC" id="3.5.4.4" evidence="4"/>
<comment type="similarity">
    <text evidence="3">Belongs to the metallo-dependent hydrolases superfamily. Adenosine and AMP deaminases family. ADGF subfamily.</text>
</comment>
<evidence type="ECO:0000256" key="7">
    <source>
        <dbReference type="ARBA" id="ARBA00022729"/>
    </source>
</evidence>
<evidence type="ECO:0000256" key="5">
    <source>
        <dbReference type="ARBA" id="ARBA00022525"/>
    </source>
</evidence>
<evidence type="ECO:0000256" key="9">
    <source>
        <dbReference type="ARBA" id="ARBA00047764"/>
    </source>
</evidence>
<dbReference type="AlphaFoldDB" id="A0A8K0T9F9"/>
<evidence type="ECO:0000256" key="6">
    <source>
        <dbReference type="ARBA" id="ARBA00022723"/>
    </source>
</evidence>
<dbReference type="GO" id="GO:0006154">
    <property type="term" value="P:adenosine catabolic process"/>
    <property type="evidence" value="ECO:0007669"/>
    <property type="project" value="TreeGrafter"/>
</dbReference>
<evidence type="ECO:0000256" key="1">
    <source>
        <dbReference type="ARBA" id="ARBA00001947"/>
    </source>
</evidence>
<organism evidence="12 13">
    <name type="scientific">Plectosphaerella cucumerina</name>
    <dbReference type="NCBI Taxonomy" id="40658"/>
    <lineage>
        <taxon>Eukaryota</taxon>
        <taxon>Fungi</taxon>
        <taxon>Dikarya</taxon>
        <taxon>Ascomycota</taxon>
        <taxon>Pezizomycotina</taxon>
        <taxon>Sordariomycetes</taxon>
        <taxon>Hypocreomycetidae</taxon>
        <taxon>Glomerellales</taxon>
        <taxon>Plectosphaerellaceae</taxon>
        <taxon>Plectosphaerella</taxon>
    </lineage>
</organism>
<dbReference type="OrthoDB" id="7202371at2759"/>
<dbReference type="InterPro" id="IPR001365">
    <property type="entry name" value="A_deaminase_dom"/>
</dbReference>
<evidence type="ECO:0000256" key="8">
    <source>
        <dbReference type="ARBA" id="ARBA00022801"/>
    </source>
</evidence>
<feature type="compositionally biased region" description="Low complexity" evidence="10">
    <location>
        <begin position="31"/>
        <end position="44"/>
    </location>
</feature>
<dbReference type="PANTHER" id="PTHR11409:SF37">
    <property type="entry name" value="ADENOSINE DEAMINASE DOMAIN-CONTAINING PROTEIN"/>
    <property type="match status" value="1"/>
</dbReference>
<reference evidence="12" key="1">
    <citation type="journal article" date="2021" name="Nat. Commun.">
        <title>Genetic determinants of endophytism in the Arabidopsis root mycobiome.</title>
        <authorList>
            <person name="Mesny F."/>
            <person name="Miyauchi S."/>
            <person name="Thiergart T."/>
            <person name="Pickel B."/>
            <person name="Atanasova L."/>
            <person name="Karlsson M."/>
            <person name="Huettel B."/>
            <person name="Barry K.W."/>
            <person name="Haridas S."/>
            <person name="Chen C."/>
            <person name="Bauer D."/>
            <person name="Andreopoulos W."/>
            <person name="Pangilinan J."/>
            <person name="LaButti K."/>
            <person name="Riley R."/>
            <person name="Lipzen A."/>
            <person name="Clum A."/>
            <person name="Drula E."/>
            <person name="Henrissat B."/>
            <person name="Kohler A."/>
            <person name="Grigoriev I.V."/>
            <person name="Martin F.M."/>
            <person name="Hacquard S."/>
        </authorList>
    </citation>
    <scope>NUCLEOTIDE SEQUENCE</scope>
    <source>
        <strain evidence="12">MPI-CAGE-AT-0016</strain>
    </source>
</reference>
<gene>
    <name evidence="12" type="ORF">B0T11DRAFT_139375</name>
</gene>
<evidence type="ECO:0000313" key="13">
    <source>
        <dbReference type="Proteomes" id="UP000813385"/>
    </source>
</evidence>
<feature type="region of interest" description="Disordered" evidence="10">
    <location>
        <begin position="1"/>
        <end position="64"/>
    </location>
</feature>
<keyword evidence="13" id="KW-1185">Reference proteome</keyword>
<protein>
    <recommendedName>
        <fullName evidence="4">adenosine deaminase</fullName>
        <ecNumber evidence="4">3.5.4.4</ecNumber>
    </recommendedName>
</protein>
<sequence>MGVSCSNLDKDDSSSEKDAPTHGARQHNGPSSSQSIMSKSVSGSQAFKPVTPRAQTRSLASSSPHWEDVQAARLMINAQHDVVNARMAPLGLGSDSRPSPPTPVDHFSSLEHYQKARNQIRTWEGALAFDYRRTQLASDKEKEANHIIQLLRQRDKAEVYGREPPRLGHDNQKHPRFPGDHFLSDVDLINRSDLYRVAKMMPKGAHLHIHFNCCLQPRFLLDVAKRQPRMFIRSDKALPPGDDLAFRQCEIQFSLLAEGEENLGDIYDPTSYTPGQDMLFTDFLERFPVEQRGDPEQWLEGKLMFSTEETYNVLQTPFGAWEKFNGRTRMMKGLFNYEEAFRLYTRAVLQDFVNDNIQYAEIRPNFMASNILKSRDGSVQGGNRRTVEIIIEEYDRFQAEKTGGYFAGLKIIYCTPRSFSNKQIEDALQECLRFKKEWPTWIAGFDLVGEEGMGRPLKHFIEELLQFRKDCDAAKVDIPFLFHCGETLEIGSDTDGNILDALLLNSKRIGHGFALARHPYIMERMKEQNICLEVCPISNEVLGLTPRINGHSMYNLLANNVHCTVSSDNGTIFRSTLSHDFYQVMVGKADMTLHGWRQLVEWSLQHSCMEDRLRAEAERRWEGLWDKFLDAVIGEFKSVLDWKPES</sequence>
<proteinExistence type="inferred from homology"/>
<name>A0A8K0T9F9_9PEZI</name>
<dbReference type="PANTHER" id="PTHR11409">
    <property type="entry name" value="ADENOSINE DEAMINASE"/>
    <property type="match status" value="1"/>
</dbReference>
<dbReference type="GO" id="GO:0005576">
    <property type="term" value="C:extracellular region"/>
    <property type="evidence" value="ECO:0007669"/>
    <property type="project" value="UniProtKB-SubCell"/>
</dbReference>
<dbReference type="InterPro" id="IPR032466">
    <property type="entry name" value="Metal_Hydrolase"/>
</dbReference>
<evidence type="ECO:0000313" key="12">
    <source>
        <dbReference type="EMBL" id="KAH7347110.1"/>
    </source>
</evidence>
<dbReference type="FunFam" id="3.20.20.140:FF:000017">
    <property type="entry name" value="Adenosine deaminase 2"/>
    <property type="match status" value="1"/>
</dbReference>
<dbReference type="GO" id="GO:0046872">
    <property type="term" value="F:metal ion binding"/>
    <property type="evidence" value="ECO:0007669"/>
    <property type="project" value="UniProtKB-KW"/>
</dbReference>
<dbReference type="GO" id="GO:0046103">
    <property type="term" value="P:inosine biosynthetic process"/>
    <property type="evidence" value="ECO:0007669"/>
    <property type="project" value="TreeGrafter"/>
</dbReference>
<dbReference type="SUPFAM" id="SSF51556">
    <property type="entry name" value="Metallo-dependent hydrolases"/>
    <property type="match status" value="1"/>
</dbReference>
<accession>A0A8K0T9F9</accession>
<keyword evidence="5" id="KW-0964">Secreted</keyword>
<comment type="catalytic activity">
    <reaction evidence="9">
        <text>adenosine + H2O + H(+) = inosine + NH4(+)</text>
        <dbReference type="Rhea" id="RHEA:24408"/>
        <dbReference type="ChEBI" id="CHEBI:15377"/>
        <dbReference type="ChEBI" id="CHEBI:15378"/>
        <dbReference type="ChEBI" id="CHEBI:16335"/>
        <dbReference type="ChEBI" id="CHEBI:17596"/>
        <dbReference type="ChEBI" id="CHEBI:28938"/>
        <dbReference type="EC" id="3.5.4.4"/>
    </reaction>
</comment>
<comment type="subcellular location">
    <subcellularLocation>
        <location evidence="2">Secreted</location>
    </subcellularLocation>
</comment>
<feature type="compositionally biased region" description="Basic and acidic residues" evidence="10">
    <location>
        <begin position="8"/>
        <end position="20"/>
    </location>
</feature>
<keyword evidence="7" id="KW-0732">Signal</keyword>
<dbReference type="Pfam" id="PF00962">
    <property type="entry name" value="A_deaminase"/>
    <property type="match status" value="1"/>
</dbReference>
<feature type="domain" description="Adenosine deaminase" evidence="11">
    <location>
        <begin position="308"/>
        <end position="612"/>
    </location>
</feature>
<comment type="caution">
    <text evidence="12">The sequence shown here is derived from an EMBL/GenBank/DDBJ whole genome shotgun (WGS) entry which is preliminary data.</text>
</comment>
<evidence type="ECO:0000256" key="4">
    <source>
        <dbReference type="ARBA" id="ARBA00012784"/>
    </source>
</evidence>
<dbReference type="Proteomes" id="UP000813385">
    <property type="component" value="Unassembled WGS sequence"/>
</dbReference>
<evidence type="ECO:0000259" key="11">
    <source>
        <dbReference type="Pfam" id="PF00962"/>
    </source>
</evidence>
<dbReference type="Gene3D" id="3.20.20.140">
    <property type="entry name" value="Metal-dependent hydrolases"/>
    <property type="match status" value="1"/>
</dbReference>